<sequence>MSAEPTSYRATPVVAGTGQGRALVLGAPLSFWGGYDAQAGRIVEPGHPQQGMSLAGRVLLMAHAKGSSSSSSVLAEAIRQRTGPAAIVMCSRDLIIGVGCIVASELYGRHVPIAAVDEATWLALSRLPDGLRLRVEVDDERGSIVSDQRA</sequence>
<dbReference type="RefSeq" id="WP_011810301.1">
    <property type="nucleotide sequence ID" value="NC_008786.1"/>
</dbReference>
<dbReference type="HOGENOM" id="CLU_141583_0_0_4"/>
<dbReference type="GO" id="GO:0003994">
    <property type="term" value="F:aconitate hydratase activity"/>
    <property type="evidence" value="ECO:0007669"/>
    <property type="project" value="UniProtKB-EC"/>
</dbReference>
<dbReference type="InterPro" id="IPR002840">
    <property type="entry name" value="PMDh-S-like_dom"/>
</dbReference>
<dbReference type="EC" id="4.2.1.3" evidence="3"/>
<keyword evidence="1 3" id="KW-0456">Lyase</keyword>
<name>A1WKZ3_VEREI</name>
<keyword evidence="4" id="KW-1185">Reference proteome</keyword>
<evidence type="ECO:0000313" key="4">
    <source>
        <dbReference type="Proteomes" id="UP000000374"/>
    </source>
</evidence>
<evidence type="ECO:0000313" key="3">
    <source>
        <dbReference type="EMBL" id="ABM58300.1"/>
    </source>
</evidence>
<dbReference type="SUPFAM" id="SSF52016">
    <property type="entry name" value="LeuD/IlvD-like"/>
    <property type="match status" value="1"/>
</dbReference>
<accession>A1WKZ3</accession>
<gene>
    <name evidence="3" type="ordered locus">Veis_2555</name>
</gene>
<proteinExistence type="predicted"/>
<dbReference type="AlphaFoldDB" id="A1WKZ3"/>
<protein>
    <submittedName>
        <fullName evidence="3">Predicted aconitase subunit 2</fullName>
        <ecNumber evidence="3">4.2.1.3</ecNumber>
    </submittedName>
</protein>
<reference evidence="4" key="1">
    <citation type="submission" date="2006-12" db="EMBL/GenBank/DDBJ databases">
        <title>Complete sequence of chromosome 1 of Verminephrobacter eiseniae EF01-2.</title>
        <authorList>
            <person name="Copeland A."/>
            <person name="Lucas S."/>
            <person name="Lapidus A."/>
            <person name="Barry K."/>
            <person name="Detter J.C."/>
            <person name="Glavina del Rio T."/>
            <person name="Dalin E."/>
            <person name="Tice H."/>
            <person name="Pitluck S."/>
            <person name="Chertkov O."/>
            <person name="Brettin T."/>
            <person name="Bruce D."/>
            <person name="Han C."/>
            <person name="Tapia R."/>
            <person name="Gilna P."/>
            <person name="Schmutz J."/>
            <person name="Larimer F."/>
            <person name="Land M."/>
            <person name="Hauser L."/>
            <person name="Kyrpides N."/>
            <person name="Kim E."/>
            <person name="Stahl D."/>
            <person name="Richardson P."/>
        </authorList>
    </citation>
    <scope>NUCLEOTIDE SEQUENCE [LARGE SCALE GENOMIC DNA]</scope>
    <source>
        <strain evidence="4">EF01-2</strain>
    </source>
</reference>
<dbReference type="Gene3D" id="3.50.30.10">
    <property type="entry name" value="Phosphohistidine domain"/>
    <property type="match status" value="1"/>
</dbReference>
<dbReference type="eggNOG" id="COG1786">
    <property type="taxonomic scope" value="Bacteria"/>
</dbReference>
<dbReference type="KEGG" id="vei:Veis_2555"/>
<dbReference type="PANTHER" id="PTHR36577:SF3">
    <property type="entry name" value="DUF521 DOMAIN PROTEIN (AFU_ORTHOLOGUE AFUA_6G00490)"/>
    <property type="match status" value="1"/>
</dbReference>
<dbReference type="PANTHER" id="PTHR36577">
    <property type="entry name" value="DUF521 DOMAIN PROTEIN (AFU_ORTHOLOGUE AFUA_6G00490)"/>
    <property type="match status" value="1"/>
</dbReference>
<dbReference type="Proteomes" id="UP000000374">
    <property type="component" value="Chromosome"/>
</dbReference>
<evidence type="ECO:0000256" key="1">
    <source>
        <dbReference type="ARBA" id="ARBA00023239"/>
    </source>
</evidence>
<dbReference type="GeneID" id="76461084"/>
<dbReference type="EMBL" id="CP000542">
    <property type="protein sequence ID" value="ABM58300.1"/>
    <property type="molecule type" value="Genomic_DNA"/>
</dbReference>
<organism evidence="3 4">
    <name type="scientific">Verminephrobacter eiseniae (strain EF01-2)</name>
    <dbReference type="NCBI Taxonomy" id="391735"/>
    <lineage>
        <taxon>Bacteria</taxon>
        <taxon>Pseudomonadati</taxon>
        <taxon>Pseudomonadota</taxon>
        <taxon>Betaproteobacteria</taxon>
        <taxon>Burkholderiales</taxon>
        <taxon>Comamonadaceae</taxon>
        <taxon>Verminephrobacter</taxon>
    </lineage>
</organism>
<dbReference type="OrthoDB" id="8907874at2"/>
<feature type="domain" description="Phosphomevalonate dehydratase small subunit-like" evidence="2">
    <location>
        <begin position="29"/>
        <end position="110"/>
    </location>
</feature>
<dbReference type="STRING" id="391735.Veis_2555"/>
<dbReference type="Pfam" id="PF01989">
    <property type="entry name" value="AcnX_swivel_put"/>
    <property type="match status" value="1"/>
</dbReference>
<evidence type="ECO:0000259" key="2">
    <source>
        <dbReference type="Pfam" id="PF01989"/>
    </source>
</evidence>